<evidence type="ECO:0000259" key="2">
    <source>
        <dbReference type="Pfam" id="PF05183"/>
    </source>
</evidence>
<protein>
    <recommendedName>
        <fullName evidence="1">RNA-dependent RNA polymerase</fullName>
        <ecNumber evidence="1">2.7.7.48</ecNumber>
    </recommendedName>
</protein>
<keyword evidence="1" id="KW-0548">Nucleotidyltransferase</keyword>
<keyword evidence="1" id="KW-0694">RNA-binding</keyword>
<dbReference type="EMBL" id="JAUEPU010000006">
    <property type="protein sequence ID" value="KAK0501877.1"/>
    <property type="molecule type" value="Genomic_DNA"/>
</dbReference>
<evidence type="ECO:0000313" key="4">
    <source>
        <dbReference type="Proteomes" id="UP001175228"/>
    </source>
</evidence>
<keyword evidence="4" id="KW-1185">Reference proteome</keyword>
<comment type="caution">
    <text evidence="3">The sequence shown here is derived from an EMBL/GenBank/DDBJ whole genome shotgun (WGS) entry which is preliminary data.</text>
</comment>
<keyword evidence="1" id="KW-0808">Transferase</keyword>
<dbReference type="Pfam" id="PF05183">
    <property type="entry name" value="RdRP"/>
    <property type="match status" value="1"/>
</dbReference>
<proteinExistence type="inferred from homology"/>
<dbReference type="GO" id="GO:0003723">
    <property type="term" value="F:RNA binding"/>
    <property type="evidence" value="ECO:0007669"/>
    <property type="project" value="UniProtKB-KW"/>
</dbReference>
<accession>A0AA39QFB4</accession>
<evidence type="ECO:0000256" key="1">
    <source>
        <dbReference type="RuleBase" id="RU363098"/>
    </source>
</evidence>
<dbReference type="AlphaFoldDB" id="A0AA39QFB4"/>
<organism evidence="3 4">
    <name type="scientific">Armillaria luteobubalina</name>
    <dbReference type="NCBI Taxonomy" id="153913"/>
    <lineage>
        <taxon>Eukaryota</taxon>
        <taxon>Fungi</taxon>
        <taxon>Dikarya</taxon>
        <taxon>Basidiomycota</taxon>
        <taxon>Agaricomycotina</taxon>
        <taxon>Agaricomycetes</taxon>
        <taxon>Agaricomycetidae</taxon>
        <taxon>Agaricales</taxon>
        <taxon>Marasmiineae</taxon>
        <taxon>Physalacriaceae</taxon>
        <taxon>Armillaria</taxon>
    </lineage>
</organism>
<dbReference type="Proteomes" id="UP001175228">
    <property type="component" value="Unassembled WGS sequence"/>
</dbReference>
<gene>
    <name evidence="3" type="ORF">EDD18DRAFT_1307237</name>
</gene>
<feature type="domain" description="RDRP core" evidence="2">
    <location>
        <begin position="2"/>
        <end position="169"/>
    </location>
</feature>
<comment type="catalytic activity">
    <reaction evidence="1">
        <text>RNA(n) + a ribonucleoside 5'-triphosphate = RNA(n+1) + diphosphate</text>
        <dbReference type="Rhea" id="RHEA:21248"/>
        <dbReference type="Rhea" id="RHEA-COMP:14527"/>
        <dbReference type="Rhea" id="RHEA-COMP:17342"/>
        <dbReference type="ChEBI" id="CHEBI:33019"/>
        <dbReference type="ChEBI" id="CHEBI:61557"/>
        <dbReference type="ChEBI" id="CHEBI:140395"/>
        <dbReference type="EC" id="2.7.7.48"/>
    </reaction>
</comment>
<name>A0AA39QFB4_9AGAR</name>
<keyword evidence="1 3" id="KW-0696">RNA-directed RNA polymerase</keyword>
<evidence type="ECO:0000313" key="3">
    <source>
        <dbReference type="EMBL" id="KAK0501877.1"/>
    </source>
</evidence>
<dbReference type="GO" id="GO:0003968">
    <property type="term" value="F:RNA-directed RNA polymerase activity"/>
    <property type="evidence" value="ECO:0007669"/>
    <property type="project" value="UniProtKB-KW"/>
</dbReference>
<comment type="similarity">
    <text evidence="1">Belongs to the RdRP family.</text>
</comment>
<sequence>MKLRPSMRKFEDTKSKEADIEIAWAFDRPNTSYLNRSENLYPLVMILEDKQVRKDSLQELQDNAVTDIVTIDDSIKDFNSILKAHSLGSQYRLSYILDKISTLGFDIQQGHTPSINTPFLKQIHQVAKIDVLIPIPGSYLLVGIPDEGPAFEQSGYENVFTLKENEIYGQSVGKL</sequence>
<reference evidence="3" key="1">
    <citation type="submission" date="2023-06" db="EMBL/GenBank/DDBJ databases">
        <authorList>
            <consortium name="Lawrence Berkeley National Laboratory"/>
            <person name="Ahrendt S."/>
            <person name="Sahu N."/>
            <person name="Indic B."/>
            <person name="Wong-Bajracharya J."/>
            <person name="Merenyi Z."/>
            <person name="Ke H.-M."/>
            <person name="Monk M."/>
            <person name="Kocsube S."/>
            <person name="Drula E."/>
            <person name="Lipzen A."/>
            <person name="Balint B."/>
            <person name="Henrissat B."/>
            <person name="Andreopoulos B."/>
            <person name="Martin F.M."/>
            <person name="Harder C.B."/>
            <person name="Rigling D."/>
            <person name="Ford K.L."/>
            <person name="Foster G.D."/>
            <person name="Pangilinan J."/>
            <person name="Papanicolaou A."/>
            <person name="Barry K."/>
            <person name="LaButti K."/>
            <person name="Viragh M."/>
            <person name="Koriabine M."/>
            <person name="Yan M."/>
            <person name="Riley R."/>
            <person name="Champramary S."/>
            <person name="Plett K.L."/>
            <person name="Tsai I.J."/>
            <person name="Slot J."/>
            <person name="Sipos G."/>
            <person name="Plett J."/>
            <person name="Nagy L.G."/>
            <person name="Grigoriev I.V."/>
        </authorList>
    </citation>
    <scope>NUCLEOTIDE SEQUENCE</scope>
    <source>
        <strain evidence="3">HWK02</strain>
    </source>
</reference>
<dbReference type="EC" id="2.7.7.48" evidence="1"/>
<dbReference type="InterPro" id="IPR057596">
    <property type="entry name" value="RDRP_core"/>
</dbReference>